<reference evidence="1" key="1">
    <citation type="submission" date="2019-04" db="EMBL/GenBank/DDBJ databases">
        <title>Sequencing of skin fungus with MAO and IRED activity.</title>
        <authorList>
            <person name="Marsaioli A.J."/>
            <person name="Bonatto J.M.C."/>
            <person name="Reis Junior O."/>
        </authorList>
    </citation>
    <scope>NUCLEOTIDE SEQUENCE</scope>
    <source>
        <strain evidence="1">28M1</strain>
    </source>
</reference>
<evidence type="ECO:0000313" key="1">
    <source>
        <dbReference type="EMBL" id="KAF3027924.1"/>
    </source>
</evidence>
<evidence type="ECO:0000313" key="2">
    <source>
        <dbReference type="Proteomes" id="UP000758155"/>
    </source>
</evidence>
<accession>A0A9P5BTR2</accession>
<comment type="caution">
    <text evidence="1">The sequence shown here is derived from an EMBL/GenBank/DDBJ whole genome shotgun (WGS) entry which is preliminary data.</text>
</comment>
<proteinExistence type="predicted"/>
<organism evidence="1 2">
    <name type="scientific">Didymella heteroderae</name>
    <dbReference type="NCBI Taxonomy" id="1769908"/>
    <lineage>
        <taxon>Eukaryota</taxon>
        <taxon>Fungi</taxon>
        <taxon>Dikarya</taxon>
        <taxon>Ascomycota</taxon>
        <taxon>Pezizomycotina</taxon>
        <taxon>Dothideomycetes</taxon>
        <taxon>Pleosporomycetidae</taxon>
        <taxon>Pleosporales</taxon>
        <taxon>Pleosporineae</taxon>
        <taxon>Didymellaceae</taxon>
        <taxon>Didymella</taxon>
    </lineage>
</organism>
<dbReference type="Proteomes" id="UP000758155">
    <property type="component" value="Unassembled WGS sequence"/>
</dbReference>
<sequence>MPKEYTSSTRRIVKSRSQHLDNYAIKIWTDTIVLRAMDEVFSRGTRHHFPSSFEEIRYKSNAKTELLLDSQTYNSADVRIPIASELLDPLWSKILEHAEEIPGTLLPPNAFHNPVLLVQNHNMKLGTKNAHFSTVRANFLANIQSMWNKEHIAKEHF</sequence>
<protein>
    <submittedName>
        <fullName evidence="1">Uncharacterized protein</fullName>
    </submittedName>
</protein>
<name>A0A9P5BTR2_9PLEO</name>
<dbReference type="EMBL" id="SWKV01000349">
    <property type="protein sequence ID" value="KAF3027924.1"/>
    <property type="molecule type" value="Genomic_DNA"/>
</dbReference>
<keyword evidence="2" id="KW-1185">Reference proteome</keyword>
<dbReference type="OrthoDB" id="5369347at2759"/>
<dbReference type="AlphaFoldDB" id="A0A9P5BTR2"/>
<gene>
    <name evidence="1" type="ORF">E8E12_000503</name>
</gene>